<dbReference type="NCBIfam" id="TIGR00259">
    <property type="entry name" value="thylakoid_BtpA"/>
    <property type="match status" value="1"/>
</dbReference>
<dbReference type="EMBL" id="CP002106">
    <property type="protein sequence ID" value="ADK68353.1"/>
    <property type="molecule type" value="Genomic_DNA"/>
</dbReference>
<dbReference type="PIRSF" id="PIRSF005956">
    <property type="entry name" value="BtpA"/>
    <property type="match status" value="1"/>
</dbReference>
<dbReference type="AlphaFoldDB" id="E1QW50"/>
<accession>E1QW50</accession>
<evidence type="ECO:0000313" key="3">
    <source>
        <dbReference type="Proteomes" id="UP000000333"/>
    </source>
</evidence>
<dbReference type="GeneID" id="78512656"/>
<dbReference type="Pfam" id="PF03437">
    <property type="entry name" value="BtpA"/>
    <property type="match status" value="1"/>
</dbReference>
<evidence type="ECO:0000313" key="2">
    <source>
        <dbReference type="EMBL" id="ADK68353.1"/>
    </source>
</evidence>
<dbReference type="InterPro" id="IPR011060">
    <property type="entry name" value="RibuloseP-bd_barrel"/>
</dbReference>
<dbReference type="SUPFAM" id="SSF51366">
    <property type="entry name" value="Ribulose-phoshate binding barrel"/>
    <property type="match status" value="1"/>
</dbReference>
<keyword evidence="3" id="KW-1185">Reference proteome</keyword>
<proteinExistence type="inferred from homology"/>
<dbReference type="Proteomes" id="UP000000333">
    <property type="component" value="Chromosome"/>
</dbReference>
<dbReference type="STRING" id="633147.Olsu_1247"/>
<dbReference type="PANTHER" id="PTHR21381">
    <property type="entry name" value="ZGC:162297"/>
    <property type="match status" value="1"/>
</dbReference>
<dbReference type="InterPro" id="IPR005137">
    <property type="entry name" value="BtpA"/>
</dbReference>
<gene>
    <name evidence="2" type="ordered locus">Olsu_1247</name>
</gene>
<comment type="similarity">
    <text evidence="1">Belongs to the BtpA family.</text>
</comment>
<evidence type="ECO:0000256" key="1">
    <source>
        <dbReference type="ARBA" id="ARBA00006007"/>
    </source>
</evidence>
<name>E1QW50_OLSUV</name>
<protein>
    <submittedName>
        <fullName evidence="2">Photosystem I assembly BtpA</fullName>
    </submittedName>
</protein>
<dbReference type="HOGENOM" id="CLU_075239_1_0_11"/>
<reference evidence="2 3" key="1">
    <citation type="journal article" date="2010" name="Stand. Genomic Sci.">
        <title>Complete genome sequence of Olsenella uli type strain (VPI D76D-27C).</title>
        <authorList>
            <person name="Goker M."/>
            <person name="Held B."/>
            <person name="Lucas S."/>
            <person name="Nolan M."/>
            <person name="Yasawong M."/>
            <person name="Glavina Del Rio T."/>
            <person name="Tice H."/>
            <person name="Cheng J.F."/>
            <person name="Bruce D."/>
            <person name="Detter J.C."/>
            <person name="Tapia R."/>
            <person name="Han C."/>
            <person name="Goodwin L."/>
            <person name="Pitluck S."/>
            <person name="Liolios K."/>
            <person name="Ivanova N."/>
            <person name="Mavromatis K."/>
            <person name="Mikhailova N."/>
            <person name="Pati A."/>
            <person name="Chen A."/>
            <person name="Palaniappan K."/>
            <person name="Land M."/>
            <person name="Hauser L."/>
            <person name="Chang Y.J."/>
            <person name="Jeffries C.D."/>
            <person name="Rohde M."/>
            <person name="Sikorski J."/>
            <person name="Pukall R."/>
            <person name="Woyke T."/>
            <person name="Bristow J."/>
            <person name="Eisen J.A."/>
            <person name="Markowitz V."/>
            <person name="Hugenholtz P."/>
            <person name="Kyrpides N.C."/>
            <person name="Klenk H.P."/>
            <person name="Lapidus A."/>
        </authorList>
    </citation>
    <scope>NUCLEOTIDE SEQUENCE [LARGE SCALE GENOMIC DNA]</scope>
    <source>
        <strain evidence="3">ATCC 49627 / DSM 7084 / CIP 109912 / JCM 12494 / NCIMB 702895 / VPI D76D-27C</strain>
    </source>
</reference>
<sequence>MKDIKDVIKVCGGFVIGMVHCLPLPGSPACRGDMGEVLERAVEDARTLERGGVDALIVENTNDAPFTELLTKAQVAALSAATALVRQAVGIPVGSDASFNDCEASLGIAVANGCDFVRVPVFVDTVSNWCGVVNPCAHKVIELRHHLGADDVMLLCDVQVKHSSMLLPQVSIEESAANAEAAGADAIIVTGTTTGEETPIDMIRRVKSVVDLPVLAGSGISPTDVVEQFKVADGAIVGSTFKKGGLTTNPVDYDLVRTLMRPLGR</sequence>
<dbReference type="RefSeq" id="WP_013252105.1">
    <property type="nucleotide sequence ID" value="NC_014363.1"/>
</dbReference>
<dbReference type="eggNOG" id="COG0434">
    <property type="taxonomic scope" value="Bacteria"/>
</dbReference>
<dbReference type="InterPro" id="IPR013785">
    <property type="entry name" value="Aldolase_TIM"/>
</dbReference>
<dbReference type="PATRIC" id="fig|633147.7.peg.285"/>
<dbReference type="KEGG" id="ols:Olsu_1247"/>
<dbReference type="PANTHER" id="PTHR21381:SF3">
    <property type="entry name" value="SGC REGION PROTEIN SGCQ-RELATED"/>
    <property type="match status" value="1"/>
</dbReference>
<dbReference type="Gene3D" id="3.20.20.70">
    <property type="entry name" value="Aldolase class I"/>
    <property type="match status" value="1"/>
</dbReference>
<organism evidence="2 3">
    <name type="scientific">Olsenella uli (strain ATCC 49627 / DSM 7084 / CCUG 31166 / CIP 109912 / JCM 12494 / LMG 11480 / NCIMB 702895 / VPI D76D-27C)</name>
    <name type="common">Lactobacillus uli</name>
    <dbReference type="NCBI Taxonomy" id="633147"/>
    <lineage>
        <taxon>Bacteria</taxon>
        <taxon>Bacillati</taxon>
        <taxon>Actinomycetota</taxon>
        <taxon>Coriobacteriia</taxon>
        <taxon>Coriobacteriales</taxon>
        <taxon>Atopobiaceae</taxon>
        <taxon>Olsenella</taxon>
    </lineage>
</organism>
<dbReference type="OrthoDB" id="9791357at2"/>